<dbReference type="STRING" id="43700.ENSMALP00000031460"/>
<dbReference type="Pfam" id="PF07679">
    <property type="entry name" value="I-set"/>
    <property type="match status" value="1"/>
</dbReference>
<evidence type="ECO:0000259" key="5">
    <source>
        <dbReference type="PROSITE" id="PS50835"/>
    </source>
</evidence>
<dbReference type="Proteomes" id="UP000261600">
    <property type="component" value="Unplaced"/>
</dbReference>
<proteinExistence type="predicted"/>
<evidence type="ECO:0000256" key="1">
    <source>
        <dbReference type="ARBA" id="ARBA00004496"/>
    </source>
</evidence>
<dbReference type="PANTHER" id="PTHR35971:SF5">
    <property type="entry name" value="OBSCURIN LIKE CYTOSKELETAL ADAPTOR 1"/>
    <property type="match status" value="1"/>
</dbReference>
<dbReference type="InterPro" id="IPR003599">
    <property type="entry name" value="Ig_sub"/>
</dbReference>
<name>A0A3Q3KDI7_MONAL</name>
<keyword evidence="7" id="KW-1185">Reference proteome</keyword>
<evidence type="ECO:0000313" key="6">
    <source>
        <dbReference type="Ensembl" id="ENSMALP00000031460.1"/>
    </source>
</evidence>
<comment type="subcellular location">
    <subcellularLocation>
        <location evidence="1">Cytoplasm</location>
    </subcellularLocation>
</comment>
<dbReference type="GO" id="GO:0005737">
    <property type="term" value="C:cytoplasm"/>
    <property type="evidence" value="ECO:0007669"/>
    <property type="project" value="UniProtKB-SubCell"/>
</dbReference>
<dbReference type="InterPro" id="IPR052385">
    <property type="entry name" value="Obscurin/Obscurin-like_Reg"/>
</dbReference>
<evidence type="ECO:0000256" key="4">
    <source>
        <dbReference type="ARBA" id="ARBA00023157"/>
    </source>
</evidence>
<dbReference type="PANTHER" id="PTHR35971">
    <property type="entry name" value="SI:DKEY-31G6.6"/>
    <property type="match status" value="1"/>
</dbReference>
<keyword evidence="3" id="KW-0597">Phosphoprotein</keyword>
<protein>
    <recommendedName>
        <fullName evidence="5">Ig-like domain-containing protein</fullName>
    </recommendedName>
</protein>
<reference evidence="6" key="1">
    <citation type="submission" date="2025-08" db="UniProtKB">
        <authorList>
            <consortium name="Ensembl"/>
        </authorList>
    </citation>
    <scope>IDENTIFICATION</scope>
</reference>
<dbReference type="Gene3D" id="2.60.40.10">
    <property type="entry name" value="Immunoglobulins"/>
    <property type="match status" value="1"/>
</dbReference>
<dbReference type="SMART" id="SM00409">
    <property type="entry name" value="IG"/>
    <property type="match status" value="1"/>
</dbReference>
<dbReference type="InterPro" id="IPR013098">
    <property type="entry name" value="Ig_I-set"/>
</dbReference>
<dbReference type="AlphaFoldDB" id="A0A3Q3KDI7"/>
<reference evidence="6" key="2">
    <citation type="submission" date="2025-09" db="UniProtKB">
        <authorList>
            <consortium name="Ensembl"/>
        </authorList>
    </citation>
    <scope>IDENTIFICATION</scope>
</reference>
<keyword evidence="4" id="KW-1015">Disulfide bond</keyword>
<dbReference type="SUPFAM" id="SSF48726">
    <property type="entry name" value="Immunoglobulin"/>
    <property type="match status" value="1"/>
</dbReference>
<sequence>MTLVILVSKAKLSHFKFSPGAPVFFQKELKNQDAMEGDDITLRCELSKPGVRVEWRKGGMVLQPGKKYEMRQEGCIRELCIRNLEPEDSGYYTCDAGDQLTTASLAVQGRQPTKLFTIVHFEPSSIMSCCFII</sequence>
<organism evidence="6 7">
    <name type="scientific">Monopterus albus</name>
    <name type="common">Swamp eel</name>
    <dbReference type="NCBI Taxonomy" id="43700"/>
    <lineage>
        <taxon>Eukaryota</taxon>
        <taxon>Metazoa</taxon>
        <taxon>Chordata</taxon>
        <taxon>Craniata</taxon>
        <taxon>Vertebrata</taxon>
        <taxon>Euteleostomi</taxon>
        <taxon>Actinopterygii</taxon>
        <taxon>Neopterygii</taxon>
        <taxon>Teleostei</taxon>
        <taxon>Neoteleostei</taxon>
        <taxon>Acanthomorphata</taxon>
        <taxon>Anabantaria</taxon>
        <taxon>Synbranchiformes</taxon>
        <taxon>Synbranchidae</taxon>
        <taxon>Monopterus</taxon>
    </lineage>
</organism>
<evidence type="ECO:0000256" key="3">
    <source>
        <dbReference type="ARBA" id="ARBA00022553"/>
    </source>
</evidence>
<dbReference type="SMART" id="SM00408">
    <property type="entry name" value="IGc2"/>
    <property type="match status" value="1"/>
</dbReference>
<evidence type="ECO:0000313" key="7">
    <source>
        <dbReference type="Proteomes" id="UP000261600"/>
    </source>
</evidence>
<dbReference type="InterPro" id="IPR036179">
    <property type="entry name" value="Ig-like_dom_sf"/>
</dbReference>
<dbReference type="Ensembl" id="ENSMALT00000032010.1">
    <property type="protein sequence ID" value="ENSMALP00000031460.1"/>
    <property type="gene ID" value="ENSMALG00000021721.1"/>
</dbReference>
<dbReference type="InterPro" id="IPR007110">
    <property type="entry name" value="Ig-like_dom"/>
</dbReference>
<feature type="domain" description="Ig-like" evidence="5">
    <location>
        <begin position="22"/>
        <end position="106"/>
    </location>
</feature>
<dbReference type="InterPro" id="IPR013783">
    <property type="entry name" value="Ig-like_fold"/>
</dbReference>
<dbReference type="FunFam" id="2.60.40.10:FF:000228">
    <property type="entry name" value="obscurin isoform X4"/>
    <property type="match status" value="1"/>
</dbReference>
<dbReference type="PROSITE" id="PS50835">
    <property type="entry name" value="IG_LIKE"/>
    <property type="match status" value="1"/>
</dbReference>
<keyword evidence="2" id="KW-0963">Cytoplasm</keyword>
<accession>A0A3Q3KDI7</accession>
<dbReference type="InterPro" id="IPR003598">
    <property type="entry name" value="Ig_sub2"/>
</dbReference>
<evidence type="ECO:0000256" key="2">
    <source>
        <dbReference type="ARBA" id="ARBA00022490"/>
    </source>
</evidence>